<keyword evidence="3" id="KW-0399">Innate immunity</keyword>
<dbReference type="FunFam" id="3.40.50.10140:FF:000001">
    <property type="entry name" value="Toll-like receptor 2"/>
    <property type="match status" value="1"/>
</dbReference>
<evidence type="ECO:0000256" key="13">
    <source>
        <dbReference type="SAM" id="Phobius"/>
    </source>
</evidence>
<dbReference type="InParanoid" id="A0A1S3HB11"/>
<feature type="chain" id="PRO_5010175274" evidence="14">
    <location>
        <begin position="26"/>
        <end position="676"/>
    </location>
</feature>
<dbReference type="KEGG" id="lak:106153311"/>
<keyword evidence="4" id="KW-0433">Leucine-rich repeat</keyword>
<evidence type="ECO:0000256" key="4">
    <source>
        <dbReference type="ARBA" id="ARBA00022614"/>
    </source>
</evidence>
<evidence type="ECO:0000256" key="12">
    <source>
        <dbReference type="ARBA" id="ARBA00023180"/>
    </source>
</evidence>
<dbReference type="Pfam" id="PF01582">
    <property type="entry name" value="TIR"/>
    <property type="match status" value="1"/>
</dbReference>
<dbReference type="OrthoDB" id="1421090at2759"/>
<keyword evidence="16" id="KW-1185">Reference proteome</keyword>
<dbReference type="PROSITE" id="PS50104">
    <property type="entry name" value="TIR"/>
    <property type="match status" value="1"/>
</dbReference>
<dbReference type="Pfam" id="PF13306">
    <property type="entry name" value="LRR_5"/>
    <property type="match status" value="1"/>
</dbReference>
<dbReference type="GO" id="GO:0007165">
    <property type="term" value="P:signal transduction"/>
    <property type="evidence" value="ECO:0007669"/>
    <property type="project" value="InterPro"/>
</dbReference>
<comment type="similarity">
    <text evidence="2">Belongs to the Toll-like receptor family.</text>
</comment>
<evidence type="ECO:0000256" key="5">
    <source>
        <dbReference type="ARBA" id="ARBA00022692"/>
    </source>
</evidence>
<proteinExistence type="inferred from homology"/>
<evidence type="ECO:0000256" key="8">
    <source>
        <dbReference type="ARBA" id="ARBA00022859"/>
    </source>
</evidence>
<evidence type="ECO:0000259" key="15">
    <source>
        <dbReference type="PROSITE" id="PS50104"/>
    </source>
</evidence>
<evidence type="ECO:0000256" key="14">
    <source>
        <dbReference type="SAM" id="SignalP"/>
    </source>
</evidence>
<keyword evidence="8" id="KW-0391">Immunity</keyword>
<keyword evidence="11" id="KW-0675">Receptor</keyword>
<dbReference type="PROSITE" id="PS51450">
    <property type="entry name" value="LRR"/>
    <property type="match status" value="1"/>
</dbReference>
<evidence type="ECO:0000313" key="17">
    <source>
        <dbReference type="RefSeq" id="XP_013382646.1"/>
    </source>
</evidence>
<evidence type="ECO:0000256" key="1">
    <source>
        <dbReference type="ARBA" id="ARBA00004479"/>
    </source>
</evidence>
<sequence>MVFGPRRRLLLLAALFLANVRVVFAGSLCPCKCTCTDDIRGLGVNCANMAEDDLPELPLHATSLRISGRFETLRNGTFSGFFSLKDLNMSECNLKTIEHGALLGIYELRNVSFQNNLLVDLPRFITLLPNLERANFQGNRIKVNASTFPASPNTPMSSTLMELDISSNEISDMGVLYNILLSFTNLRKLVARNNGFTNMSQRDFPFHKHLQVLDLTYNWLPNLYLNFAMLTSLKELYMWETGCTFFIQNMSSLATFQYKRNAFCVPDSDDGRSLFVGLSGLEELDLEGNNLFCDEIWSGKTLPSIFKSLLPNLKILVLASNHVTKLPMNMFYKVPSLEYLDLSNNDLKSIDSAINTLDSLVYLNLRDNRLFTLEVDILQKNTDLRYLNVEANQFFCSCETSRFSAWIRNHTTRWPELRGENQTCSGPIEFRNTRLRDFAPNWITCNMTPFVFVCIGAGVLVVTTLASIMAYHRLDIVYWWHLRRLSGSRRSYIRCHENQAQYEYDAFVAYAGSSEEWIVRQFLPHVEGQGRSTDRGQGKGQDISFKVCIHSRDFLPGEYIIDNIVEKMEASRATILIISHNFLKSDWCKYEVDITQAKVLRERRGALIVVFLEQIPYKQLPKTLRLMKRHVTYLEWPAEENEQKRAEFWKKMKLSLLKRIQQTHNISYPSYPETQV</sequence>
<dbReference type="InterPro" id="IPR000157">
    <property type="entry name" value="TIR_dom"/>
</dbReference>
<evidence type="ECO:0000256" key="10">
    <source>
        <dbReference type="ARBA" id="ARBA00023136"/>
    </source>
</evidence>
<dbReference type="GO" id="GO:0038023">
    <property type="term" value="F:signaling receptor activity"/>
    <property type="evidence" value="ECO:0007669"/>
    <property type="project" value="TreeGrafter"/>
</dbReference>
<dbReference type="GO" id="GO:0045087">
    <property type="term" value="P:innate immune response"/>
    <property type="evidence" value="ECO:0007669"/>
    <property type="project" value="UniProtKB-KW"/>
</dbReference>
<dbReference type="Gene3D" id="3.40.50.10140">
    <property type="entry name" value="Toll/interleukin-1 receptor homology (TIR) domain"/>
    <property type="match status" value="1"/>
</dbReference>
<dbReference type="InterPro" id="IPR003591">
    <property type="entry name" value="Leu-rich_rpt_typical-subtyp"/>
</dbReference>
<keyword evidence="9 13" id="KW-1133">Transmembrane helix</keyword>
<gene>
    <name evidence="17" type="primary">LOC106153311</name>
</gene>
<evidence type="ECO:0000256" key="11">
    <source>
        <dbReference type="ARBA" id="ARBA00023170"/>
    </source>
</evidence>
<evidence type="ECO:0000256" key="6">
    <source>
        <dbReference type="ARBA" id="ARBA00022729"/>
    </source>
</evidence>
<dbReference type="RefSeq" id="XP_013382646.1">
    <property type="nucleotide sequence ID" value="XM_013527192.1"/>
</dbReference>
<dbReference type="GeneID" id="106153311"/>
<protein>
    <submittedName>
        <fullName evidence="17">Toll-like receptor 2</fullName>
    </submittedName>
</protein>
<keyword evidence="12" id="KW-0325">Glycoprotein</keyword>
<dbReference type="InterPro" id="IPR001611">
    <property type="entry name" value="Leu-rich_rpt"/>
</dbReference>
<name>A0A1S3HB11_LINAN</name>
<feature type="domain" description="TIR" evidence="15">
    <location>
        <begin position="502"/>
        <end position="656"/>
    </location>
</feature>
<comment type="subcellular location">
    <subcellularLocation>
        <location evidence="1">Membrane</location>
        <topology evidence="1">Single-pass type I membrane protein</topology>
    </subcellularLocation>
</comment>
<dbReference type="SUPFAM" id="SSF52200">
    <property type="entry name" value="Toll/Interleukin receptor TIR domain"/>
    <property type="match status" value="1"/>
</dbReference>
<keyword evidence="7" id="KW-0677">Repeat</keyword>
<evidence type="ECO:0000256" key="7">
    <source>
        <dbReference type="ARBA" id="ARBA00022737"/>
    </source>
</evidence>
<evidence type="ECO:0000256" key="9">
    <source>
        <dbReference type="ARBA" id="ARBA00022989"/>
    </source>
</evidence>
<dbReference type="AlphaFoldDB" id="A0A1S3HB11"/>
<dbReference type="GO" id="GO:0005886">
    <property type="term" value="C:plasma membrane"/>
    <property type="evidence" value="ECO:0007669"/>
    <property type="project" value="TreeGrafter"/>
</dbReference>
<dbReference type="InterPro" id="IPR035897">
    <property type="entry name" value="Toll_tir_struct_dom_sf"/>
</dbReference>
<dbReference type="InterPro" id="IPR032675">
    <property type="entry name" value="LRR_dom_sf"/>
</dbReference>
<dbReference type="Gene3D" id="3.80.10.10">
    <property type="entry name" value="Ribonuclease Inhibitor"/>
    <property type="match status" value="3"/>
</dbReference>
<dbReference type="STRING" id="7574.A0A1S3HB11"/>
<feature type="transmembrane region" description="Helical" evidence="13">
    <location>
        <begin position="450"/>
        <end position="474"/>
    </location>
</feature>
<dbReference type="SUPFAM" id="SSF52058">
    <property type="entry name" value="L domain-like"/>
    <property type="match status" value="1"/>
</dbReference>
<keyword evidence="5 13" id="KW-0812">Transmembrane</keyword>
<evidence type="ECO:0000256" key="2">
    <source>
        <dbReference type="ARBA" id="ARBA00009634"/>
    </source>
</evidence>
<dbReference type="SMART" id="SM00255">
    <property type="entry name" value="TIR"/>
    <property type="match status" value="1"/>
</dbReference>
<accession>A0A1S3HB11</accession>
<dbReference type="InterPro" id="IPR026906">
    <property type="entry name" value="LRR_5"/>
</dbReference>
<dbReference type="Proteomes" id="UP000085678">
    <property type="component" value="Unplaced"/>
</dbReference>
<dbReference type="PANTHER" id="PTHR24365">
    <property type="entry name" value="TOLL-LIKE RECEPTOR"/>
    <property type="match status" value="1"/>
</dbReference>
<evidence type="ECO:0000313" key="16">
    <source>
        <dbReference type="Proteomes" id="UP000085678"/>
    </source>
</evidence>
<dbReference type="SMART" id="SM00369">
    <property type="entry name" value="LRR_TYP"/>
    <property type="match status" value="5"/>
</dbReference>
<keyword evidence="10 13" id="KW-0472">Membrane</keyword>
<dbReference type="Pfam" id="PF13516">
    <property type="entry name" value="LRR_6"/>
    <property type="match status" value="1"/>
</dbReference>
<reference evidence="17" key="1">
    <citation type="submission" date="2025-08" db="UniProtKB">
        <authorList>
            <consortium name="RefSeq"/>
        </authorList>
    </citation>
    <scope>IDENTIFICATION</scope>
    <source>
        <tissue evidence="17">Gonads</tissue>
    </source>
</reference>
<keyword evidence="6 14" id="KW-0732">Signal</keyword>
<feature type="signal peptide" evidence="14">
    <location>
        <begin position="1"/>
        <end position="25"/>
    </location>
</feature>
<dbReference type="FunCoup" id="A0A1S3HB11">
    <property type="interactions" value="10"/>
</dbReference>
<dbReference type="PANTHER" id="PTHR24365:SF530">
    <property type="entry name" value="MSTPROX-RELATED"/>
    <property type="match status" value="1"/>
</dbReference>
<organism evidence="16 17">
    <name type="scientific">Lingula anatina</name>
    <name type="common">Brachiopod</name>
    <name type="synonym">Lingula unguis</name>
    <dbReference type="NCBI Taxonomy" id="7574"/>
    <lineage>
        <taxon>Eukaryota</taxon>
        <taxon>Metazoa</taxon>
        <taxon>Spiralia</taxon>
        <taxon>Lophotrochozoa</taxon>
        <taxon>Brachiopoda</taxon>
        <taxon>Linguliformea</taxon>
        <taxon>Lingulata</taxon>
        <taxon>Lingulida</taxon>
        <taxon>Linguloidea</taxon>
        <taxon>Lingulidae</taxon>
        <taxon>Lingula</taxon>
    </lineage>
</organism>
<evidence type="ECO:0000256" key="3">
    <source>
        <dbReference type="ARBA" id="ARBA00022588"/>
    </source>
</evidence>
<dbReference type="Pfam" id="PF13855">
    <property type="entry name" value="LRR_8"/>
    <property type="match status" value="1"/>
</dbReference>